<feature type="domain" description="Type I restriction modification DNA specificity" evidence="4">
    <location>
        <begin position="211"/>
        <end position="357"/>
    </location>
</feature>
<dbReference type="RefSeq" id="WP_284937551.1">
    <property type="nucleotide sequence ID" value="NZ_JANURM010000005.1"/>
</dbReference>
<evidence type="ECO:0000313" key="5">
    <source>
        <dbReference type="EMBL" id="MDL0088893.1"/>
    </source>
</evidence>
<dbReference type="SUPFAM" id="SSF116734">
    <property type="entry name" value="DNA methylase specificity domain"/>
    <property type="match status" value="2"/>
</dbReference>
<gene>
    <name evidence="5" type="ORF">NYG85_05840</name>
</gene>
<name>A0ABT7HQK1_9BACT</name>
<dbReference type="EMBL" id="JANURM010000005">
    <property type="protein sequence ID" value="MDL0088893.1"/>
    <property type="molecule type" value="Genomic_DNA"/>
</dbReference>
<dbReference type="InterPro" id="IPR000055">
    <property type="entry name" value="Restrct_endonuc_typeI_TRD"/>
</dbReference>
<keyword evidence="5" id="KW-0540">Nuclease</keyword>
<keyword evidence="3" id="KW-0238">DNA-binding</keyword>
<keyword evidence="6" id="KW-1185">Reference proteome</keyword>
<protein>
    <submittedName>
        <fullName evidence="5">Restriction endonuclease subunit S</fullName>
        <ecNumber evidence="5">3.1.21.-</ecNumber>
    </submittedName>
</protein>
<keyword evidence="5" id="KW-0255">Endonuclease</keyword>
<comment type="similarity">
    <text evidence="1">Belongs to the type-I restriction system S methylase family.</text>
</comment>
<dbReference type="Proteomes" id="UP001173801">
    <property type="component" value="Unassembled WGS sequence"/>
</dbReference>
<feature type="domain" description="Type I restriction modification DNA specificity" evidence="4">
    <location>
        <begin position="14"/>
        <end position="167"/>
    </location>
</feature>
<dbReference type="Pfam" id="PF01420">
    <property type="entry name" value="Methylase_S"/>
    <property type="match status" value="2"/>
</dbReference>
<reference evidence="5" key="2">
    <citation type="journal article" date="2023" name="Microorganisms">
        <title>Isolation and Genomic Characteristics of Cat-Borne Campylobacter felis sp. nov. and Sheep-Borne Campylobacter ovis sp. nov.</title>
        <authorList>
            <person name="Wang H."/>
            <person name="Li Y."/>
            <person name="Gu Y."/>
            <person name="Zhou G."/>
            <person name="Chen X."/>
            <person name="Zhang X."/>
            <person name="Shao Z."/>
            <person name="Zhang J."/>
            <person name="Zhang M."/>
        </authorList>
    </citation>
    <scope>NUCLEOTIDE SEQUENCE</scope>
    <source>
        <strain evidence="5">PS10</strain>
    </source>
</reference>
<evidence type="ECO:0000313" key="6">
    <source>
        <dbReference type="Proteomes" id="UP001173801"/>
    </source>
</evidence>
<proteinExistence type="inferred from homology"/>
<dbReference type="Gene3D" id="3.90.220.20">
    <property type="entry name" value="DNA methylase specificity domains"/>
    <property type="match status" value="2"/>
</dbReference>
<reference evidence="5" key="1">
    <citation type="submission" date="2022-08" db="EMBL/GenBank/DDBJ databases">
        <authorList>
            <person name="Wang H."/>
        </authorList>
    </citation>
    <scope>NUCLEOTIDE SEQUENCE</scope>
    <source>
        <strain evidence="5">PS10</strain>
    </source>
</reference>
<evidence type="ECO:0000259" key="4">
    <source>
        <dbReference type="Pfam" id="PF01420"/>
    </source>
</evidence>
<comment type="caution">
    <text evidence="5">The sequence shown here is derived from an EMBL/GenBank/DDBJ whole genome shotgun (WGS) entry which is preliminary data.</text>
</comment>
<evidence type="ECO:0000256" key="3">
    <source>
        <dbReference type="ARBA" id="ARBA00023125"/>
    </source>
</evidence>
<dbReference type="GO" id="GO:0016787">
    <property type="term" value="F:hydrolase activity"/>
    <property type="evidence" value="ECO:0007669"/>
    <property type="project" value="UniProtKB-KW"/>
</dbReference>
<accession>A0ABT7HQK1</accession>
<evidence type="ECO:0000256" key="1">
    <source>
        <dbReference type="ARBA" id="ARBA00010923"/>
    </source>
</evidence>
<dbReference type="InterPro" id="IPR044946">
    <property type="entry name" value="Restrct_endonuc_typeI_TRD_sf"/>
</dbReference>
<evidence type="ECO:0000256" key="2">
    <source>
        <dbReference type="ARBA" id="ARBA00022747"/>
    </source>
</evidence>
<dbReference type="GO" id="GO:0004519">
    <property type="term" value="F:endonuclease activity"/>
    <property type="evidence" value="ECO:0007669"/>
    <property type="project" value="UniProtKB-KW"/>
</dbReference>
<keyword evidence="5" id="KW-0378">Hydrolase</keyword>
<organism evidence="5 6">
    <name type="scientific">Campylobacter gastrosuis</name>
    <dbReference type="NCBI Taxonomy" id="2974576"/>
    <lineage>
        <taxon>Bacteria</taxon>
        <taxon>Pseudomonadati</taxon>
        <taxon>Campylobacterota</taxon>
        <taxon>Epsilonproteobacteria</taxon>
        <taxon>Campylobacterales</taxon>
        <taxon>Campylobacteraceae</taxon>
        <taxon>Campylobacter</taxon>
    </lineage>
</organism>
<dbReference type="EC" id="3.1.21.-" evidence="5"/>
<keyword evidence="2" id="KW-0680">Restriction system</keyword>
<sequence>MRNVESEFIKNGGEFREVNLSEIFTIERGTRFIKSKRQKGEFALATAGELNQGVAEFIAYNDELKLYENHLTIDMFCNCFYRPYKFMCDDNILVLFPLNENLNGKMLLYIASIINLSKSQFGYGKQYRQKSFLEHKINLPFQNGEIDFDFMENFISELEKERVCELETEHIRELEAYLKAADLKDYELTQNEKDALAKFDDFSKWGGVASEFKIGDLFYVKSNPQLNKDSFKFSDNAEYPYFTRTVLNNGIAGYVDYLDDEHKITGNSLAVGMLGMQFFYMQKDFYAGQFTKTIYPKFENFNSVIAQYFITWLNKNQEIYQSGLVRDFENLFNNTKISLLTKNNAPDYEFMSDFIRAVQKLVIKDVVLWSEKKIEATKSVI</sequence>